<evidence type="ECO:0000256" key="2">
    <source>
        <dbReference type="PIRNR" id="PIRNR016661"/>
    </source>
</evidence>
<dbReference type="PANTHER" id="PTHR34295:SF1">
    <property type="entry name" value="BIOTIN TRANSPORTER BIOY"/>
    <property type="match status" value="1"/>
</dbReference>
<keyword evidence="2" id="KW-0813">Transport</keyword>
<dbReference type="Pfam" id="PF02632">
    <property type="entry name" value="BioY"/>
    <property type="match status" value="1"/>
</dbReference>
<organism evidence="4 5">
    <name type="scientific">Secundilactobacillus folii</name>
    <dbReference type="NCBI Taxonomy" id="2678357"/>
    <lineage>
        <taxon>Bacteria</taxon>
        <taxon>Bacillati</taxon>
        <taxon>Bacillota</taxon>
        <taxon>Bacilli</taxon>
        <taxon>Lactobacillales</taxon>
        <taxon>Lactobacillaceae</taxon>
        <taxon>Secundilactobacillus</taxon>
    </lineage>
</organism>
<name>A0A7X2XWM2_9LACO</name>
<comment type="subcellular location">
    <subcellularLocation>
        <location evidence="2">Cell membrane</location>
        <topology evidence="2">Multi-pass membrane protein</topology>
    </subcellularLocation>
</comment>
<protein>
    <recommendedName>
        <fullName evidence="2">Biotin transporter</fullName>
    </recommendedName>
</protein>
<reference evidence="4 5" key="1">
    <citation type="submission" date="2019-11" db="EMBL/GenBank/DDBJ databases">
        <title>Lactobacillus sp. nov. CRM56-3, isolated from fermented tea leaves.</title>
        <authorList>
            <person name="Phuengjayaem S."/>
            <person name="Tanasupawat S."/>
        </authorList>
    </citation>
    <scope>NUCLEOTIDE SEQUENCE [LARGE SCALE GENOMIC DNA]</scope>
    <source>
        <strain evidence="4 5">CRM56-3</strain>
    </source>
</reference>
<evidence type="ECO:0000256" key="1">
    <source>
        <dbReference type="ARBA" id="ARBA00010692"/>
    </source>
</evidence>
<evidence type="ECO:0000313" key="5">
    <source>
        <dbReference type="Proteomes" id="UP000466388"/>
    </source>
</evidence>
<keyword evidence="2" id="KW-1003">Cell membrane</keyword>
<evidence type="ECO:0000313" key="4">
    <source>
        <dbReference type="EMBL" id="MTV83029.1"/>
    </source>
</evidence>
<comment type="caution">
    <text evidence="4">The sequence shown here is derived from an EMBL/GenBank/DDBJ whole genome shotgun (WGS) entry which is preliminary data.</text>
</comment>
<keyword evidence="5" id="KW-1185">Reference proteome</keyword>
<feature type="transmembrane region" description="Helical" evidence="3">
    <location>
        <begin position="79"/>
        <end position="103"/>
    </location>
</feature>
<dbReference type="AlphaFoldDB" id="A0A7X2XWM2"/>
<dbReference type="RefSeq" id="WP_155432294.1">
    <property type="nucleotide sequence ID" value="NZ_WNJO01000015.1"/>
</dbReference>
<keyword evidence="3" id="KW-0812">Transmembrane</keyword>
<dbReference type="GO" id="GO:0005886">
    <property type="term" value="C:plasma membrane"/>
    <property type="evidence" value="ECO:0007669"/>
    <property type="project" value="UniProtKB-SubCell"/>
</dbReference>
<feature type="transmembrane region" description="Helical" evidence="3">
    <location>
        <begin position="7"/>
        <end position="28"/>
    </location>
</feature>
<dbReference type="PIRSF" id="PIRSF016661">
    <property type="entry name" value="BioY"/>
    <property type="match status" value="1"/>
</dbReference>
<keyword evidence="2 3" id="KW-0472">Membrane</keyword>
<feature type="transmembrane region" description="Helical" evidence="3">
    <location>
        <begin position="147"/>
        <end position="171"/>
    </location>
</feature>
<keyword evidence="3" id="KW-1133">Transmembrane helix</keyword>
<dbReference type="InterPro" id="IPR003784">
    <property type="entry name" value="BioY"/>
</dbReference>
<comment type="similarity">
    <text evidence="1 2">Belongs to the BioY family.</text>
</comment>
<sequence>MTIHHKLVNWLLASQFAAILVICSKITIPLGPIPLTGQTLAVGLIASLLTPMAGTLAILLYLLLGLIGLPVFASSATSLAALFGPTGGFIWGFLVYVGVTSWWLQRSRRSPTMLVIANVAGAIMQLVAGSLWITVSNQLSLVQALTVGILPFITPALIKLIFVVIITDLIVQRTPLPLGQQPNL</sequence>
<dbReference type="GO" id="GO:0015225">
    <property type="term" value="F:biotin transmembrane transporter activity"/>
    <property type="evidence" value="ECO:0007669"/>
    <property type="project" value="UniProtKB-UniRule"/>
</dbReference>
<proteinExistence type="inferred from homology"/>
<dbReference type="EMBL" id="WNJO01000015">
    <property type="protein sequence ID" value="MTV83029.1"/>
    <property type="molecule type" value="Genomic_DNA"/>
</dbReference>
<evidence type="ECO:0000256" key="3">
    <source>
        <dbReference type="SAM" id="Phobius"/>
    </source>
</evidence>
<dbReference type="Proteomes" id="UP000466388">
    <property type="component" value="Unassembled WGS sequence"/>
</dbReference>
<dbReference type="PANTHER" id="PTHR34295">
    <property type="entry name" value="BIOTIN TRANSPORTER BIOY"/>
    <property type="match status" value="1"/>
</dbReference>
<feature type="transmembrane region" description="Helical" evidence="3">
    <location>
        <begin position="115"/>
        <end position="135"/>
    </location>
</feature>
<dbReference type="Gene3D" id="1.10.1760.20">
    <property type="match status" value="1"/>
</dbReference>
<accession>A0A7X2XWM2</accession>
<gene>
    <name evidence="4" type="ORF">GM612_10370</name>
</gene>
<feature type="transmembrane region" description="Helical" evidence="3">
    <location>
        <begin position="40"/>
        <end position="73"/>
    </location>
</feature>